<name>A0A2Y9ABC3_9MICO</name>
<evidence type="ECO:0000313" key="5">
    <source>
        <dbReference type="EMBL" id="SSA39839.1"/>
    </source>
</evidence>
<comment type="subcellular location">
    <subcellularLocation>
        <location evidence="1">Cell envelope</location>
    </subcellularLocation>
</comment>
<dbReference type="InterPro" id="IPR025997">
    <property type="entry name" value="SBP_2_dom"/>
</dbReference>
<dbReference type="Proteomes" id="UP000250222">
    <property type="component" value="Unassembled WGS sequence"/>
</dbReference>
<dbReference type="EMBL" id="UETB01000003">
    <property type="protein sequence ID" value="SSA39839.1"/>
    <property type="molecule type" value="Genomic_DNA"/>
</dbReference>
<proteinExistence type="inferred from homology"/>
<dbReference type="SUPFAM" id="SSF53822">
    <property type="entry name" value="Periplasmic binding protein-like I"/>
    <property type="match status" value="1"/>
</dbReference>
<dbReference type="PROSITE" id="PS51257">
    <property type="entry name" value="PROKAR_LIPOPROTEIN"/>
    <property type="match status" value="1"/>
</dbReference>
<evidence type="ECO:0000259" key="4">
    <source>
        <dbReference type="Pfam" id="PF13407"/>
    </source>
</evidence>
<dbReference type="RefSeq" id="WP_110851711.1">
    <property type="nucleotide sequence ID" value="NZ_QKLZ01000003.1"/>
</dbReference>
<dbReference type="GO" id="GO:0030288">
    <property type="term" value="C:outer membrane-bounded periplasmic space"/>
    <property type="evidence" value="ECO:0007669"/>
    <property type="project" value="TreeGrafter"/>
</dbReference>
<gene>
    <name evidence="5" type="ORF">SAMN05216184_10328</name>
</gene>
<dbReference type="PANTHER" id="PTHR30036:SF7">
    <property type="entry name" value="ABC TRANSPORTER PERIPLASMIC-BINDING PROTEIN YPHF"/>
    <property type="match status" value="1"/>
</dbReference>
<dbReference type="AlphaFoldDB" id="A0A2Y9ABC3"/>
<organism evidence="5 6">
    <name type="scientific">Georgenia satyanarayanai</name>
    <dbReference type="NCBI Taxonomy" id="860221"/>
    <lineage>
        <taxon>Bacteria</taxon>
        <taxon>Bacillati</taxon>
        <taxon>Actinomycetota</taxon>
        <taxon>Actinomycetes</taxon>
        <taxon>Micrococcales</taxon>
        <taxon>Bogoriellaceae</taxon>
        <taxon>Georgenia</taxon>
    </lineage>
</organism>
<keyword evidence="6" id="KW-1185">Reference proteome</keyword>
<dbReference type="InterPro" id="IPR028082">
    <property type="entry name" value="Peripla_BP_I"/>
</dbReference>
<dbReference type="OrthoDB" id="9781890at2"/>
<accession>A0A2Y9ABC3</accession>
<evidence type="ECO:0000256" key="1">
    <source>
        <dbReference type="ARBA" id="ARBA00004196"/>
    </source>
</evidence>
<feature type="signal peptide" evidence="3">
    <location>
        <begin position="1"/>
        <end position="23"/>
    </location>
</feature>
<evidence type="ECO:0000256" key="3">
    <source>
        <dbReference type="SAM" id="SignalP"/>
    </source>
</evidence>
<sequence>MNNARRSAAGAAMTVSVALVLTACGSTGGGDDTASPAADGERRIVNVVKLAGGDWFNRMAVGNDEYAAEHEVTVSQTAGDDSSEEKQIAVLNDLIPQRPAALTVVPNSPESLEAVLGRAQDAGIVVITHEAPGIQNAEANIEAFVNADYGAHQMDLLAECMDGEGSYAHFVGSLTVASHNVWADGALAQAEAEYPGVTRVADAISSEEDQEVAYQRTKELLATYPDIRGFIGAASTDVAGIGRAIEEAGREADTCVVGTSTPAIVGNQLESGSVDVITGWDPALAGQAMLAAAEVVLDGGELTEGTDLGVPGYESLRQDPEVPNSFFGDAWIDITNDNQADYPF</sequence>
<dbReference type="PANTHER" id="PTHR30036">
    <property type="entry name" value="D-XYLOSE-BINDING PERIPLASMIC PROTEIN"/>
    <property type="match status" value="1"/>
</dbReference>
<evidence type="ECO:0000256" key="2">
    <source>
        <dbReference type="ARBA" id="ARBA00007639"/>
    </source>
</evidence>
<dbReference type="GO" id="GO:0030246">
    <property type="term" value="F:carbohydrate binding"/>
    <property type="evidence" value="ECO:0007669"/>
    <property type="project" value="TreeGrafter"/>
</dbReference>
<dbReference type="Gene3D" id="3.40.50.2300">
    <property type="match status" value="2"/>
</dbReference>
<feature type="chain" id="PRO_5039334792" evidence="3">
    <location>
        <begin position="24"/>
        <end position="344"/>
    </location>
</feature>
<reference evidence="5 6" key="1">
    <citation type="submission" date="2016-10" db="EMBL/GenBank/DDBJ databases">
        <authorList>
            <person name="Cai Z."/>
        </authorList>
    </citation>
    <scope>NUCLEOTIDE SEQUENCE [LARGE SCALE GENOMIC DNA]</scope>
    <source>
        <strain evidence="5 6">CGMCC 1.10826</strain>
    </source>
</reference>
<dbReference type="InterPro" id="IPR050555">
    <property type="entry name" value="Bact_Solute-Bind_Prot2"/>
</dbReference>
<feature type="domain" description="Periplasmic binding protein" evidence="4">
    <location>
        <begin position="44"/>
        <end position="300"/>
    </location>
</feature>
<dbReference type="Pfam" id="PF13407">
    <property type="entry name" value="Peripla_BP_4"/>
    <property type="match status" value="1"/>
</dbReference>
<protein>
    <submittedName>
        <fullName evidence="5">Monosaccharide ABC transporter substrate-binding protein, CUT2 family</fullName>
    </submittedName>
</protein>
<comment type="similarity">
    <text evidence="2">Belongs to the bacterial solute-binding protein 2 family.</text>
</comment>
<evidence type="ECO:0000313" key="6">
    <source>
        <dbReference type="Proteomes" id="UP000250222"/>
    </source>
</evidence>
<keyword evidence="3" id="KW-0732">Signal</keyword>